<evidence type="ECO:0000313" key="2">
    <source>
        <dbReference type="Proteomes" id="UP000004535"/>
    </source>
</evidence>
<dbReference type="Proteomes" id="UP000004535">
    <property type="component" value="Unassembled WGS sequence"/>
</dbReference>
<sequence>MELRVHRGFLNGDRTAGCAMQQHFTRVFGSGLGKTRIFCRG</sequence>
<accession>B9C089</accession>
<name>B9C089_9BURK</name>
<protein>
    <submittedName>
        <fullName evidence="1">Uncharacterized protein</fullName>
    </submittedName>
</protein>
<organism evidence="1 2">
    <name type="scientific">Burkholderia multivorans CGD2</name>
    <dbReference type="NCBI Taxonomy" id="513052"/>
    <lineage>
        <taxon>Bacteria</taxon>
        <taxon>Pseudomonadati</taxon>
        <taxon>Pseudomonadota</taxon>
        <taxon>Betaproteobacteria</taxon>
        <taxon>Burkholderiales</taxon>
        <taxon>Burkholderiaceae</taxon>
        <taxon>Burkholderia</taxon>
        <taxon>Burkholderia cepacia complex</taxon>
    </lineage>
</organism>
<dbReference type="AlphaFoldDB" id="B9C089"/>
<evidence type="ECO:0000313" key="1">
    <source>
        <dbReference type="EMBL" id="EEE03606.1"/>
    </source>
</evidence>
<proteinExistence type="predicted"/>
<reference evidence="1 2" key="1">
    <citation type="journal article" date="2012" name="J. Bacteriol.">
        <title>Draft Genome Sequence Determination for Cystic Fibrosis and Chronic Granulomatous Disease Burkholderia multivorans Isolates.</title>
        <authorList>
            <person name="Varga J.J."/>
            <person name="Losada L."/>
            <person name="Zelazny A.M."/>
            <person name="Brinkac L."/>
            <person name="Harkins D."/>
            <person name="Radune D."/>
            <person name="Hostetler J."/>
            <person name="Sampaio E.P."/>
            <person name="Ronning C.M."/>
            <person name="Nierman W.C."/>
            <person name="Greenberg D.E."/>
            <person name="Holland S.M."/>
            <person name="Goldberg J.B."/>
        </authorList>
    </citation>
    <scope>NUCLEOTIDE SEQUENCE [LARGE SCALE GENOMIC DNA]</scope>
    <source>
        <strain evidence="1 2">CGD2</strain>
    </source>
</reference>
<dbReference type="EMBL" id="ACFC01000024">
    <property type="protein sequence ID" value="EEE03606.1"/>
    <property type="molecule type" value="Genomic_DNA"/>
</dbReference>
<comment type="caution">
    <text evidence="1">The sequence shown here is derived from an EMBL/GenBank/DDBJ whole genome shotgun (WGS) entry which is preliminary data.</text>
</comment>
<gene>
    <name evidence="1" type="ORF">BURMUCGD2_0203</name>
</gene>